<keyword evidence="1" id="KW-0540">Nuclease</keyword>
<keyword evidence="4" id="KW-0378">Hydrolase</keyword>
<keyword evidence="6 11" id="KW-0269">Exonuclease</keyword>
<dbReference type="Pfam" id="PF12705">
    <property type="entry name" value="PDDEXK_1"/>
    <property type="match status" value="1"/>
</dbReference>
<keyword evidence="7" id="KW-0067">ATP-binding</keyword>
<dbReference type="RefSeq" id="WP_184452042.1">
    <property type="nucleotide sequence ID" value="NZ_JACHMK010000001.1"/>
</dbReference>
<dbReference type="InterPro" id="IPR038726">
    <property type="entry name" value="PDDEXK_AddAB-type"/>
</dbReference>
<comment type="caution">
    <text evidence="11">The sequence shown here is derived from an EMBL/GenBank/DDBJ whole genome shotgun (WGS) entry which is preliminary data.</text>
</comment>
<dbReference type="GO" id="GO:0006281">
    <property type="term" value="P:DNA repair"/>
    <property type="evidence" value="ECO:0007669"/>
    <property type="project" value="UniProtKB-KW"/>
</dbReference>
<dbReference type="GO" id="GO:0004386">
    <property type="term" value="F:helicase activity"/>
    <property type="evidence" value="ECO:0007669"/>
    <property type="project" value="UniProtKB-KW"/>
</dbReference>
<dbReference type="GO" id="GO:0004527">
    <property type="term" value="F:exonuclease activity"/>
    <property type="evidence" value="ECO:0007669"/>
    <property type="project" value="UniProtKB-KW"/>
</dbReference>
<keyword evidence="5 11" id="KW-0347">Helicase</keyword>
<evidence type="ECO:0000259" key="10">
    <source>
        <dbReference type="PROSITE" id="PS51217"/>
    </source>
</evidence>
<evidence type="ECO:0000256" key="3">
    <source>
        <dbReference type="ARBA" id="ARBA00022763"/>
    </source>
</evidence>
<evidence type="ECO:0000256" key="6">
    <source>
        <dbReference type="ARBA" id="ARBA00022839"/>
    </source>
</evidence>
<proteinExistence type="predicted"/>
<feature type="domain" description="UvrD-like helicase C-terminal" evidence="10">
    <location>
        <begin position="317"/>
        <end position="623"/>
    </location>
</feature>
<protein>
    <submittedName>
        <fullName evidence="11">RecB family exonuclease/superfamily I DNA/RNA helicase</fullName>
    </submittedName>
</protein>
<evidence type="ECO:0000256" key="9">
    <source>
        <dbReference type="ARBA" id="ARBA00023204"/>
    </source>
</evidence>
<keyword evidence="9" id="KW-0234">DNA repair</keyword>
<evidence type="ECO:0000256" key="7">
    <source>
        <dbReference type="ARBA" id="ARBA00022840"/>
    </source>
</evidence>
<dbReference type="InterPro" id="IPR014017">
    <property type="entry name" value="DNA_helicase_UvrD-like_C"/>
</dbReference>
<keyword evidence="8" id="KW-0238">DNA-binding</keyword>
<reference evidence="11" key="1">
    <citation type="submission" date="2020-08" db="EMBL/GenBank/DDBJ databases">
        <title>Sequencing the genomes of 1000 actinobacteria strains.</title>
        <authorList>
            <person name="Klenk H.-P."/>
        </authorList>
    </citation>
    <scope>NUCLEOTIDE SEQUENCE</scope>
    <source>
        <strain evidence="11">DSM 10695</strain>
    </source>
</reference>
<dbReference type="Gene3D" id="3.90.320.10">
    <property type="match status" value="1"/>
</dbReference>
<sequence length="1041" mass="112142">MSEIRVQVRPRPAGWADVPSLDRAQEAVRDRARVASLVVRGAPGSGRTTCALAVMEDAAERGERAILLVPDRVRADALTPRVQALAPQTVRPVRTPASFAYSVVSAWRLNRHDPLGPVELVTGALQDELIAELLEGVPAPWPDSLPSEMRAIPAFRDELRDLFARAGEVGFDGAALADAGQRFARPEWVAAGALLEAYLSGESFSVEHRDVVRVDLARIQSLAAELIDAWEADAPERGVDGGFEAPDLVVVDDLQDCTPSTIRLLTSLVNAGSRVIAFADPDVAIAGYRGGEPHLDGRLTAAIDAEAMDLGDVHCQGPRLRVCVSGIVERISQTGSPARRSAGGCGAPDPDAVHAHIGGSNAQLGAHIAHALRQHRLHDSIPWTEQAVIVRSAGQAEEFARYLRRGGVPVEGGARAFDFAAHATTRALLELIGGEERLREEQRARLLVSSPLIELDGLELHRFLAGLNALAPAAGDDDDEEQADFLIGVSRLLDDPSLWRGRAGGALPGALERAHRLWRERGGAGSLRPQEALWRMWELAERAEPWREGALKGDEDSAWFDDQLDAVVALMRVADVWEQRNPSGTAAEFARGLLDRQVPIDTIALVGVRPPGVAVLTPAQAIGRHWKVVALVGLQDGVWPNTRLRTRTLRGDLITELGTGRIADSWDGSAFLDDNPKNARKEVLNDERRLLAAAVSRCTGVLHIGAVSAEDAAPSVFFEQLAASAGLEGEDAPILSPAPAPLSLFGQVADLRRCAARGDDEAECEEAALLLALLWREGVVSADPATWTGEGPLSSSEPIASGVVRLSPSKFESAMKCPLKWFFSDIGAEGPAGDAQRIGTLIHAIAEKAPHGDEEALEELFQAELRELDIDTGTWEGQAFVEKAHQRLENLASYFVGVPGDVDTETPIDVRIGDAVIGGRIDRIEKVDEGVRIVDLKSGSAISVSEAELHPQLALYQLALAELGFDVVGARLVYLNGNKPAERRQKAFDEETREHWLDALKTVAGTLRSSSFVAKPDRKTCQHCSFTKVCPADERGRKTVD</sequence>
<dbReference type="SUPFAM" id="SSF52540">
    <property type="entry name" value="P-loop containing nucleoside triphosphate hydrolases"/>
    <property type="match status" value="1"/>
</dbReference>
<evidence type="ECO:0000313" key="11">
    <source>
        <dbReference type="EMBL" id="MBB6334216.1"/>
    </source>
</evidence>
<dbReference type="Gene3D" id="3.40.50.300">
    <property type="entry name" value="P-loop containing nucleotide triphosphate hydrolases"/>
    <property type="match status" value="2"/>
</dbReference>
<dbReference type="Proteomes" id="UP000617426">
    <property type="component" value="Unassembled WGS sequence"/>
</dbReference>
<keyword evidence="2" id="KW-0547">Nucleotide-binding</keyword>
<evidence type="ECO:0000256" key="4">
    <source>
        <dbReference type="ARBA" id="ARBA00022801"/>
    </source>
</evidence>
<evidence type="ECO:0000256" key="2">
    <source>
        <dbReference type="ARBA" id="ARBA00022741"/>
    </source>
</evidence>
<dbReference type="EMBL" id="JACHMK010000001">
    <property type="protein sequence ID" value="MBB6334216.1"/>
    <property type="molecule type" value="Genomic_DNA"/>
</dbReference>
<dbReference type="InterPro" id="IPR027417">
    <property type="entry name" value="P-loop_NTPase"/>
</dbReference>
<dbReference type="AlphaFoldDB" id="A0A923E5Y2"/>
<name>A0A923E5Y2_9ACTO</name>
<dbReference type="InterPro" id="IPR011604">
    <property type="entry name" value="PDDEXK-like_dom_sf"/>
</dbReference>
<evidence type="ECO:0000256" key="1">
    <source>
        <dbReference type="ARBA" id="ARBA00022722"/>
    </source>
</evidence>
<evidence type="ECO:0000256" key="8">
    <source>
        <dbReference type="ARBA" id="ARBA00023125"/>
    </source>
</evidence>
<accession>A0A923E5Y2</accession>
<evidence type="ECO:0000313" key="12">
    <source>
        <dbReference type="Proteomes" id="UP000617426"/>
    </source>
</evidence>
<dbReference type="PROSITE" id="PS51217">
    <property type="entry name" value="UVRD_HELICASE_CTER"/>
    <property type="match status" value="1"/>
</dbReference>
<gene>
    <name evidence="11" type="ORF">HD592_000781</name>
</gene>
<organism evidence="11 12">
    <name type="scientific">Schaalia hyovaginalis</name>
    <dbReference type="NCBI Taxonomy" id="29316"/>
    <lineage>
        <taxon>Bacteria</taxon>
        <taxon>Bacillati</taxon>
        <taxon>Actinomycetota</taxon>
        <taxon>Actinomycetes</taxon>
        <taxon>Actinomycetales</taxon>
        <taxon>Actinomycetaceae</taxon>
        <taxon>Schaalia</taxon>
    </lineage>
</organism>
<dbReference type="GO" id="GO:0005524">
    <property type="term" value="F:ATP binding"/>
    <property type="evidence" value="ECO:0007669"/>
    <property type="project" value="UniProtKB-KW"/>
</dbReference>
<evidence type="ECO:0000256" key="5">
    <source>
        <dbReference type="ARBA" id="ARBA00022806"/>
    </source>
</evidence>
<keyword evidence="12" id="KW-1185">Reference proteome</keyword>
<dbReference type="GO" id="GO:0003677">
    <property type="term" value="F:DNA binding"/>
    <property type="evidence" value="ECO:0007669"/>
    <property type="project" value="UniProtKB-KW"/>
</dbReference>
<keyword evidence="3" id="KW-0227">DNA damage</keyword>